<protein>
    <submittedName>
        <fullName evidence="2">Supervillin putative</fullName>
    </submittedName>
</protein>
<sequence>MQASKSIHELRTSTHVSVKDEKSVSVKSQHIIETESRGFVSPQRSYTQPLTPGEKDQVIVRDGGSIAERLAALQRSGEEQWRKRLTTLKTDDPEGEIKSSLTVIRREVKQGQLQRPSSIADRLSLLEEAQDKWKSRVEEKDATKFTVAGKMGHVIPQHSPLLDRERRTPKPVRFRSKTTCIDESLKSAGSPTPISKSKSMPNALRKEQSVSSTSSSGSEEISLLHEFLFQS</sequence>
<feature type="region of interest" description="Disordered" evidence="1">
    <location>
        <begin position="156"/>
        <end position="220"/>
    </location>
</feature>
<accession>H2CYP3</accession>
<evidence type="ECO:0000256" key="1">
    <source>
        <dbReference type="SAM" id="MobiDB-lite"/>
    </source>
</evidence>
<feature type="compositionally biased region" description="Basic and acidic residues" evidence="1">
    <location>
        <begin position="1"/>
        <end position="36"/>
    </location>
</feature>
<name>H2CYP3_PANCV</name>
<evidence type="ECO:0000313" key="2">
    <source>
        <dbReference type="EMBL" id="AEX09201.1"/>
    </source>
</evidence>
<feature type="compositionally biased region" description="Low complexity" evidence="1">
    <location>
        <begin position="209"/>
        <end position="220"/>
    </location>
</feature>
<organism evidence="2">
    <name type="scientific">Pandinus cavimanus</name>
    <name type="common">Tanzanian red clawed scorpion</name>
    <dbReference type="NCBI Taxonomy" id="217261"/>
    <lineage>
        <taxon>Eukaryota</taxon>
        <taxon>Metazoa</taxon>
        <taxon>Ecdysozoa</taxon>
        <taxon>Arthropoda</taxon>
        <taxon>Chelicerata</taxon>
        <taxon>Arachnida</taxon>
        <taxon>Scorpiones</taxon>
        <taxon>Iurida</taxon>
        <taxon>Scorpionoidea</taxon>
        <taxon>Scorpionidae</taxon>
        <taxon>Pandininae</taxon>
        <taxon>Pandinus</taxon>
    </lineage>
</organism>
<feature type="compositionally biased region" description="Polar residues" evidence="1">
    <location>
        <begin position="177"/>
        <end position="200"/>
    </location>
</feature>
<dbReference type="AlphaFoldDB" id="H2CYP3"/>
<feature type="region of interest" description="Disordered" evidence="1">
    <location>
        <begin position="1"/>
        <end position="55"/>
    </location>
</feature>
<proteinExistence type="evidence at transcript level"/>
<reference evidence="2" key="1">
    <citation type="journal article" date="2012" name="Proteomics">
        <title>Molecular diversity of the telson and venom components from Pandinus cavimanus (Scorpionidae Latreille 1802): transcriptome, venomics and function.</title>
        <authorList>
            <person name="Diego-Garcia E."/>
            <person name="Peigneur S."/>
            <person name="Clynen E."/>
            <person name="Marien T."/>
            <person name="Czech L."/>
            <person name="Schoofs L."/>
            <person name="Tytgat J."/>
        </authorList>
    </citation>
    <scope>NUCLEOTIDE SEQUENCE</scope>
</reference>
<dbReference type="EMBL" id="JN315723">
    <property type="protein sequence ID" value="AEX09201.1"/>
    <property type="molecule type" value="mRNA"/>
</dbReference>